<dbReference type="Proteomes" id="UP000551878">
    <property type="component" value="Unassembled WGS sequence"/>
</dbReference>
<gene>
    <name evidence="2" type="ORF">HNQ41_002091</name>
</gene>
<evidence type="ECO:0000256" key="1">
    <source>
        <dbReference type="SAM" id="Coils"/>
    </source>
</evidence>
<dbReference type="InterPro" id="IPR009343">
    <property type="entry name" value="DUF1002"/>
</dbReference>
<proteinExistence type="predicted"/>
<name>A0A840QRF4_9BACI</name>
<keyword evidence="3" id="KW-1185">Reference proteome</keyword>
<evidence type="ECO:0000313" key="3">
    <source>
        <dbReference type="Proteomes" id="UP000551878"/>
    </source>
</evidence>
<organism evidence="2 3">
    <name type="scientific">Texcoconibacillus texcoconensis</name>
    <dbReference type="NCBI Taxonomy" id="1095777"/>
    <lineage>
        <taxon>Bacteria</taxon>
        <taxon>Bacillati</taxon>
        <taxon>Bacillota</taxon>
        <taxon>Bacilli</taxon>
        <taxon>Bacillales</taxon>
        <taxon>Bacillaceae</taxon>
        <taxon>Texcoconibacillus</taxon>
    </lineage>
</organism>
<dbReference type="RefSeq" id="WP_184664339.1">
    <property type="nucleotide sequence ID" value="NZ_JACHHB010000009.1"/>
</dbReference>
<keyword evidence="1" id="KW-0175">Coiled coil</keyword>
<reference evidence="2 3" key="1">
    <citation type="submission" date="2020-08" db="EMBL/GenBank/DDBJ databases">
        <title>Genomic Encyclopedia of Type Strains, Phase IV (KMG-IV): sequencing the most valuable type-strain genomes for metagenomic binning, comparative biology and taxonomic classification.</title>
        <authorList>
            <person name="Goeker M."/>
        </authorList>
    </citation>
    <scope>NUCLEOTIDE SEQUENCE [LARGE SCALE GENOMIC DNA]</scope>
    <source>
        <strain evidence="2 3">DSM 24696</strain>
    </source>
</reference>
<comment type="caution">
    <text evidence="2">The sequence shown here is derived from an EMBL/GenBank/DDBJ whole genome shotgun (WGS) entry which is preliminary data.</text>
</comment>
<protein>
    <submittedName>
        <fullName evidence="2">Uncharacterized protein YpuA (DUF1002 family)</fullName>
    </submittedName>
</protein>
<sequence length="308" mass="34394">MKKLPKQFFFLMFFFFVMSGLLLGQVSANENVTVTLGADLSEEEQSQILAEMGVSRSEVDILYVENAEEHHYLGEHIPSEQIGSRAISSALVEHLPEGEGINVETNNINWVSDAMYANALTTAGVTDAKVYVTAPIEVSGTAGLLGLLKAYEELEGIEIPEENKEVANEELVRTAELADKFGVEEANELMTRIKEALADRDVETEEELRQLIEDIAAEIGIELTAEEMDGLVSLFQRMGQLDIDWDHVRSQLSQVRDQIGEFLSSEEGQNLIQRFLDVLQEFVDTVIGWFSNENESSTIPYGVIIDKR</sequence>
<dbReference type="AlphaFoldDB" id="A0A840QRF4"/>
<dbReference type="EMBL" id="JACHHB010000009">
    <property type="protein sequence ID" value="MBB5173901.1"/>
    <property type="molecule type" value="Genomic_DNA"/>
</dbReference>
<evidence type="ECO:0000313" key="2">
    <source>
        <dbReference type="EMBL" id="MBB5173901.1"/>
    </source>
</evidence>
<feature type="coiled-coil region" evidence="1">
    <location>
        <begin position="186"/>
        <end position="214"/>
    </location>
</feature>
<accession>A0A840QRF4</accession>
<dbReference type="Pfam" id="PF06207">
    <property type="entry name" value="DUF1002"/>
    <property type="match status" value="1"/>
</dbReference>